<gene>
    <name evidence="1" type="ORF">COZ82_00005</name>
</gene>
<protein>
    <submittedName>
        <fullName evidence="1">Uncharacterized protein</fullName>
    </submittedName>
</protein>
<comment type="caution">
    <text evidence="1">The sequence shown here is derived from an EMBL/GenBank/DDBJ whole genome shotgun (WGS) entry which is preliminary data.</text>
</comment>
<name>A0A2M7IQ47_9BACT</name>
<dbReference type="EMBL" id="PFHR01000001">
    <property type="protein sequence ID" value="PIW97354.1"/>
    <property type="molecule type" value="Genomic_DNA"/>
</dbReference>
<proteinExistence type="predicted"/>
<reference evidence="2" key="1">
    <citation type="submission" date="2017-09" db="EMBL/GenBank/DDBJ databases">
        <title>Depth-based differentiation of microbial function through sediment-hosted aquifers and enrichment of novel symbionts in the deep terrestrial subsurface.</title>
        <authorList>
            <person name="Probst A.J."/>
            <person name="Ladd B."/>
            <person name="Jarett J.K."/>
            <person name="Geller-Mcgrath D.E."/>
            <person name="Sieber C.M.K."/>
            <person name="Emerson J.B."/>
            <person name="Anantharaman K."/>
            <person name="Thomas B.C."/>
            <person name="Malmstrom R."/>
            <person name="Stieglmeier M."/>
            <person name="Klingl A."/>
            <person name="Woyke T."/>
            <person name="Ryan C.M."/>
            <person name="Banfield J.F."/>
        </authorList>
    </citation>
    <scope>NUCLEOTIDE SEQUENCE [LARGE SCALE GENOMIC DNA]</scope>
</reference>
<sequence>MRKVSDDLEYFRVLEITPRKIIFFFGGYRIQFENYQGKVARMGSDNRYLSADDYALMFKLAEMLMSANVRGINANRKGRANIIKEGFDNRQGQLPLLPPSNGRN</sequence>
<evidence type="ECO:0000313" key="2">
    <source>
        <dbReference type="Proteomes" id="UP000230837"/>
    </source>
</evidence>
<accession>A0A2M7IQ47</accession>
<evidence type="ECO:0000313" key="1">
    <source>
        <dbReference type="EMBL" id="PIW97354.1"/>
    </source>
</evidence>
<dbReference type="AlphaFoldDB" id="A0A2M7IQ47"/>
<dbReference type="Proteomes" id="UP000230837">
    <property type="component" value="Unassembled WGS sequence"/>
</dbReference>
<organism evidence="1 2">
    <name type="scientific">Candidatus Kaiserbacteria bacterium CG_4_8_14_3_um_filter_38_9</name>
    <dbReference type="NCBI Taxonomy" id="1974599"/>
    <lineage>
        <taxon>Bacteria</taxon>
        <taxon>Candidatus Kaiseribacteriota</taxon>
    </lineage>
</organism>